<evidence type="ECO:0000256" key="7">
    <source>
        <dbReference type="RuleBase" id="RU365071"/>
    </source>
</evidence>
<keyword evidence="12" id="KW-1185">Reference proteome</keyword>
<keyword evidence="6 7" id="KW-0539">Nucleus</keyword>
<dbReference type="InterPro" id="IPR014854">
    <property type="entry name" value="Nse4_C"/>
</dbReference>
<dbReference type="PANTHER" id="PTHR16140">
    <property type="entry name" value="NON-STRUCTURAL MAINTENANCE OF CHROMOSOMES ELEMENT 4"/>
    <property type="match status" value="1"/>
</dbReference>
<dbReference type="AlphaFoldDB" id="A0A9P4NXT9"/>
<dbReference type="OrthoDB" id="361242at2759"/>
<comment type="caution">
    <text evidence="11">The sequence shown here is derived from an EMBL/GenBank/DDBJ whole genome shotgun (WGS) entry which is preliminary data.</text>
</comment>
<sequence length="468" mass="52206">MARLNTARSNTRASTVDSLYRDPTPTANNRPALSPSPAASQSSDKENRAGASSNMDKGKGKQPMAPPQAPAAKRRRLEERGVSVATTEDGRARNEEDLKWYDPNQDPSERRALRQGMRENTRQLRDRHDEFLNDDSASLITLINNQNNLMKQVKQTSDATVDARFLVEASEIAYKRATALAFGDSSAVGVDVDEWISKCISFMKHGRPLGVDDDDAALSTQARRNRRANAGSDDEDEDNDGDALDWHILGARACFPHNRRPGVTGHLLGPLSAQKKIQKRQVRLQKDKVGKATKPQTLEKEDLEAAGENDKNVSNQCAKIKVLVEKVLTDAWRKVDRDANDDMDEEAAMALQNRHGLSSNGQLPFFQFAINPHSFGQTVENFFYISFLVRDGFIKVDHDGDGLPTIIPNDPTSVHDQREKGAARHQAIFTLDFHIWKTLIYALDIKQSTIPHRDDENVGQVNATGWYN</sequence>
<feature type="compositionally biased region" description="Polar residues" evidence="8">
    <location>
        <begin position="1"/>
        <end position="17"/>
    </location>
</feature>
<evidence type="ECO:0000256" key="2">
    <source>
        <dbReference type="ARBA" id="ARBA00008997"/>
    </source>
</evidence>
<dbReference type="InterPro" id="IPR027786">
    <property type="entry name" value="Nse4/EID"/>
</dbReference>
<evidence type="ECO:0000256" key="5">
    <source>
        <dbReference type="ARBA" id="ARBA00023204"/>
    </source>
</evidence>
<feature type="region of interest" description="Disordered" evidence="8">
    <location>
        <begin position="1"/>
        <end position="110"/>
    </location>
</feature>
<evidence type="ECO:0000313" key="11">
    <source>
        <dbReference type="EMBL" id="KAF2434394.1"/>
    </source>
</evidence>
<evidence type="ECO:0000256" key="3">
    <source>
        <dbReference type="ARBA" id="ARBA00022763"/>
    </source>
</evidence>
<dbReference type="Pfam" id="PF15412">
    <property type="entry name" value="Nse4-Nse3_bdg"/>
    <property type="match status" value="1"/>
</dbReference>
<dbReference type="GO" id="GO:0006281">
    <property type="term" value="P:DNA repair"/>
    <property type="evidence" value="ECO:0007669"/>
    <property type="project" value="UniProtKB-UniRule"/>
</dbReference>
<comment type="function">
    <text evidence="7">Component of the SMC5-SMC6 complex, that promotes sister chromatid alignment after DNA damage and facilitates double-stranded DNA breaks (DSBs) repair via homologous recombination between sister chromatids.</text>
</comment>
<evidence type="ECO:0000313" key="12">
    <source>
        <dbReference type="Proteomes" id="UP000800235"/>
    </source>
</evidence>
<evidence type="ECO:0000256" key="1">
    <source>
        <dbReference type="ARBA" id="ARBA00004123"/>
    </source>
</evidence>
<dbReference type="GO" id="GO:0030915">
    <property type="term" value="C:Smc5-Smc6 complex"/>
    <property type="evidence" value="ECO:0007669"/>
    <property type="project" value="UniProtKB-UniRule"/>
</dbReference>
<feature type="domain" description="Nse4/EID protein Nse3/MAGE-binding" evidence="10">
    <location>
        <begin position="162"/>
        <end position="216"/>
    </location>
</feature>
<comment type="similarity">
    <text evidence="2 7">Belongs to the NSE4 family.</text>
</comment>
<evidence type="ECO:0000256" key="6">
    <source>
        <dbReference type="ARBA" id="ARBA00023242"/>
    </source>
</evidence>
<reference evidence="11" key="1">
    <citation type="journal article" date="2020" name="Stud. Mycol.">
        <title>101 Dothideomycetes genomes: a test case for predicting lifestyles and emergence of pathogens.</title>
        <authorList>
            <person name="Haridas S."/>
            <person name="Albert R."/>
            <person name="Binder M."/>
            <person name="Bloem J."/>
            <person name="Labutti K."/>
            <person name="Salamov A."/>
            <person name="Andreopoulos B."/>
            <person name="Baker S."/>
            <person name="Barry K."/>
            <person name="Bills G."/>
            <person name="Bluhm B."/>
            <person name="Cannon C."/>
            <person name="Castanera R."/>
            <person name="Culley D."/>
            <person name="Daum C."/>
            <person name="Ezra D."/>
            <person name="Gonzalez J."/>
            <person name="Henrissat B."/>
            <person name="Kuo A."/>
            <person name="Liang C."/>
            <person name="Lipzen A."/>
            <person name="Lutzoni F."/>
            <person name="Magnuson J."/>
            <person name="Mondo S."/>
            <person name="Nolan M."/>
            <person name="Ohm R."/>
            <person name="Pangilinan J."/>
            <person name="Park H.-J."/>
            <person name="Ramirez L."/>
            <person name="Alfaro M."/>
            <person name="Sun H."/>
            <person name="Tritt A."/>
            <person name="Yoshinaga Y."/>
            <person name="Zwiers L.-H."/>
            <person name="Turgeon B."/>
            <person name="Goodwin S."/>
            <person name="Spatafora J."/>
            <person name="Crous P."/>
            <person name="Grigoriev I."/>
        </authorList>
    </citation>
    <scope>NUCLEOTIDE SEQUENCE</scope>
    <source>
        <strain evidence="11">CBS 130266</strain>
    </source>
</reference>
<evidence type="ECO:0000256" key="4">
    <source>
        <dbReference type="ARBA" id="ARBA00023172"/>
    </source>
</evidence>
<gene>
    <name evidence="11" type="ORF">EJ08DRAFT_646377</name>
</gene>
<dbReference type="GO" id="GO:0005634">
    <property type="term" value="C:nucleus"/>
    <property type="evidence" value="ECO:0007669"/>
    <property type="project" value="UniProtKB-SubCell"/>
</dbReference>
<evidence type="ECO:0000259" key="9">
    <source>
        <dbReference type="Pfam" id="PF08743"/>
    </source>
</evidence>
<dbReference type="Pfam" id="PF08743">
    <property type="entry name" value="Nse4_C"/>
    <property type="match status" value="1"/>
</dbReference>
<dbReference type="PANTHER" id="PTHR16140:SF0">
    <property type="entry name" value="NON-STRUCTURAL MAINTENANCE OF CHROMOSOMES ELEMENT 4"/>
    <property type="match status" value="1"/>
</dbReference>
<name>A0A9P4NXT9_9PEZI</name>
<comment type="subcellular location">
    <subcellularLocation>
        <location evidence="1 7">Nucleus</location>
    </subcellularLocation>
</comment>
<proteinExistence type="inferred from homology"/>
<dbReference type="InterPro" id="IPR029225">
    <property type="entry name" value="Nse4_Nse3-bd"/>
</dbReference>
<accession>A0A9P4NXT9</accession>
<feature type="compositionally biased region" description="Basic and acidic residues" evidence="8">
    <location>
        <begin position="88"/>
        <end position="100"/>
    </location>
</feature>
<dbReference type="EMBL" id="MU007016">
    <property type="protein sequence ID" value="KAF2434394.1"/>
    <property type="molecule type" value="Genomic_DNA"/>
</dbReference>
<dbReference type="Proteomes" id="UP000800235">
    <property type="component" value="Unassembled WGS sequence"/>
</dbReference>
<evidence type="ECO:0000259" key="10">
    <source>
        <dbReference type="Pfam" id="PF15412"/>
    </source>
</evidence>
<comment type="subunit">
    <text evidence="7">Component of the SMC5-SMC6 complex.</text>
</comment>
<feature type="domain" description="Non-structural maintenance of chromosome element 4 C-terminal" evidence="9">
    <location>
        <begin position="363"/>
        <end position="450"/>
    </location>
</feature>
<keyword evidence="3 7" id="KW-0227">DNA damage</keyword>
<dbReference type="GO" id="GO:0006310">
    <property type="term" value="P:DNA recombination"/>
    <property type="evidence" value="ECO:0007669"/>
    <property type="project" value="UniProtKB-UniRule"/>
</dbReference>
<evidence type="ECO:0000256" key="8">
    <source>
        <dbReference type="SAM" id="MobiDB-lite"/>
    </source>
</evidence>
<organism evidence="11 12">
    <name type="scientific">Tothia fuscella</name>
    <dbReference type="NCBI Taxonomy" id="1048955"/>
    <lineage>
        <taxon>Eukaryota</taxon>
        <taxon>Fungi</taxon>
        <taxon>Dikarya</taxon>
        <taxon>Ascomycota</taxon>
        <taxon>Pezizomycotina</taxon>
        <taxon>Dothideomycetes</taxon>
        <taxon>Pleosporomycetidae</taxon>
        <taxon>Venturiales</taxon>
        <taxon>Cylindrosympodiaceae</taxon>
        <taxon>Tothia</taxon>
    </lineage>
</organism>
<keyword evidence="4 7" id="KW-0233">DNA recombination</keyword>
<keyword evidence="5 7" id="KW-0234">DNA repair</keyword>
<feature type="compositionally biased region" description="Low complexity" evidence="8">
    <location>
        <begin position="31"/>
        <end position="42"/>
    </location>
</feature>
<protein>
    <recommendedName>
        <fullName evidence="7">Non-structural maintenance of chromosomes element 4</fullName>
    </recommendedName>
</protein>